<dbReference type="InterPro" id="IPR029526">
    <property type="entry name" value="PGBD"/>
</dbReference>
<evidence type="ECO:0000313" key="3">
    <source>
        <dbReference type="EMBL" id="RZF45385.1"/>
    </source>
</evidence>
<dbReference type="Pfam" id="PF13843">
    <property type="entry name" value="DDE_Tnp_1_7"/>
    <property type="match status" value="1"/>
</dbReference>
<evidence type="ECO:0000313" key="4">
    <source>
        <dbReference type="Proteomes" id="UP000291343"/>
    </source>
</evidence>
<organism evidence="3 4">
    <name type="scientific">Laodelphax striatellus</name>
    <name type="common">Small brown planthopper</name>
    <name type="synonym">Delphax striatella</name>
    <dbReference type="NCBI Taxonomy" id="195883"/>
    <lineage>
        <taxon>Eukaryota</taxon>
        <taxon>Metazoa</taxon>
        <taxon>Ecdysozoa</taxon>
        <taxon>Arthropoda</taxon>
        <taxon>Hexapoda</taxon>
        <taxon>Insecta</taxon>
        <taxon>Pterygota</taxon>
        <taxon>Neoptera</taxon>
        <taxon>Paraneoptera</taxon>
        <taxon>Hemiptera</taxon>
        <taxon>Auchenorrhyncha</taxon>
        <taxon>Fulgoroidea</taxon>
        <taxon>Delphacidae</taxon>
        <taxon>Criomorphinae</taxon>
        <taxon>Laodelphax</taxon>
    </lineage>
</organism>
<dbReference type="Proteomes" id="UP000291343">
    <property type="component" value="Unassembled WGS sequence"/>
</dbReference>
<sequence>MDSLAGPSSRISFLDSDFEETLEQWHEDSVGSEVDSDDNISVHSDHNTVSEQGESEDNVEQSVDEPPLETRANIGDSQNTSDSEEVIGEIDNDEDEEPDTSNRRRKKNYFGRNRYRWSADPVLRRSRVRQHNIIRIPTVRPPAQIGDNPTPTSIWNLLFTENMLNTVLKWTNEKINKERPNYDEHAWHETDVCELRAFLGLLFYSAIFKSNRADYKSLYATDGSGRDIFRCVISKSRFGVLLNCLRFDDPTTRGERRKTDALAPISEIFSEFINNCQVLYKIGESACVDEMLVAFRGRCKFKMYIPNKPCKYGLKIMCLTDARTGYLFNAYVYAGKDSDGLTLDAQEKKLMKPTQSVIRLAKPLEQSNRNITADNWFSSIELANVLRTKGLTYVGTIKKNKKEIPTEFLPNRKKELGSSMFGFTNDTTLVSYSPKKAKAVLLISTMHHEKSIDKDTGKPEIIMYYNQTKGGVDALDEKCAKYSSARRTQRWPMAIFFRMLDVSGVNSFILHNLYKERAPITRFKFLKTLAEELVKPQLERRLQNVRLTYELRACIRRVLGVEESKPDTAEEKLTVRKTCYTCNPKKKRKTAYLCHCCKKPVCLECTTKICNACKSVL</sequence>
<feature type="compositionally biased region" description="Acidic residues" evidence="1">
    <location>
        <begin position="53"/>
        <end position="67"/>
    </location>
</feature>
<dbReference type="EMBL" id="QKKF02009244">
    <property type="protein sequence ID" value="RZF45385.1"/>
    <property type="molecule type" value="Genomic_DNA"/>
</dbReference>
<evidence type="ECO:0000256" key="1">
    <source>
        <dbReference type="SAM" id="MobiDB-lite"/>
    </source>
</evidence>
<dbReference type="AlphaFoldDB" id="A0A482XH77"/>
<evidence type="ECO:0000259" key="2">
    <source>
        <dbReference type="Pfam" id="PF13843"/>
    </source>
</evidence>
<reference evidence="3 4" key="1">
    <citation type="journal article" date="2017" name="Gigascience">
        <title>Genome sequence of the small brown planthopper, Laodelphax striatellus.</title>
        <authorList>
            <person name="Zhu J."/>
            <person name="Jiang F."/>
            <person name="Wang X."/>
            <person name="Yang P."/>
            <person name="Bao Y."/>
            <person name="Zhao W."/>
            <person name="Wang W."/>
            <person name="Lu H."/>
            <person name="Wang Q."/>
            <person name="Cui N."/>
            <person name="Li J."/>
            <person name="Chen X."/>
            <person name="Luo L."/>
            <person name="Yu J."/>
            <person name="Kang L."/>
            <person name="Cui F."/>
        </authorList>
    </citation>
    <scope>NUCLEOTIDE SEQUENCE [LARGE SCALE GENOMIC DNA]</scope>
    <source>
        <strain evidence="3">Lst14</strain>
    </source>
</reference>
<feature type="compositionally biased region" description="Acidic residues" evidence="1">
    <location>
        <begin position="82"/>
        <end position="99"/>
    </location>
</feature>
<dbReference type="SMR" id="A0A482XH77"/>
<feature type="domain" description="PiggyBac transposable element-derived protein" evidence="2">
    <location>
        <begin position="150"/>
        <end position="508"/>
    </location>
</feature>
<proteinExistence type="predicted"/>
<comment type="caution">
    <text evidence="3">The sequence shown here is derived from an EMBL/GenBank/DDBJ whole genome shotgun (WGS) entry which is preliminary data.</text>
</comment>
<dbReference type="InParanoid" id="A0A482XH77"/>
<dbReference type="PANTHER" id="PTHR46599:SF6">
    <property type="entry name" value="DUAL SPECIFICITY PHOSPHATASE 26"/>
    <property type="match status" value="1"/>
</dbReference>
<protein>
    <recommendedName>
        <fullName evidence="2">PiggyBac transposable element-derived protein domain-containing protein</fullName>
    </recommendedName>
</protein>
<keyword evidence="4" id="KW-1185">Reference proteome</keyword>
<dbReference type="STRING" id="195883.A0A482XH77"/>
<dbReference type="PANTHER" id="PTHR46599">
    <property type="entry name" value="PIGGYBAC TRANSPOSABLE ELEMENT-DERIVED PROTEIN 4"/>
    <property type="match status" value="1"/>
</dbReference>
<accession>A0A482XH77</accession>
<gene>
    <name evidence="3" type="ORF">LSTR_LSTR002828</name>
</gene>
<dbReference type="OrthoDB" id="6585434at2759"/>
<name>A0A482XH77_LAOST</name>
<feature type="region of interest" description="Disordered" evidence="1">
    <location>
        <begin position="21"/>
        <end position="106"/>
    </location>
</feature>